<accession>A0ABT4QCM1</accession>
<dbReference type="RefSeq" id="WP_269883121.1">
    <property type="nucleotide sequence ID" value="NZ_JAQAGZ010000012.1"/>
</dbReference>
<organism evidence="1 2">
    <name type="scientific">Paenibacillus gyeongsangnamensis</name>
    <dbReference type="NCBI Taxonomy" id="3388067"/>
    <lineage>
        <taxon>Bacteria</taxon>
        <taxon>Bacillati</taxon>
        <taxon>Bacillota</taxon>
        <taxon>Bacilli</taxon>
        <taxon>Bacillales</taxon>
        <taxon>Paenibacillaceae</taxon>
        <taxon>Paenibacillus</taxon>
    </lineage>
</organism>
<reference evidence="1 2" key="1">
    <citation type="submission" date="2022-12" db="EMBL/GenBank/DDBJ databases">
        <title>Draft genome sequence of Paenibacillus sp. dW9.</title>
        <authorList>
            <person name="Choi E.-W."/>
            <person name="Kim D.-U."/>
        </authorList>
    </citation>
    <scope>NUCLEOTIDE SEQUENCE [LARGE SCALE GENOMIC DNA]</scope>
    <source>
        <strain evidence="2">dW9</strain>
    </source>
</reference>
<evidence type="ECO:0000313" key="2">
    <source>
        <dbReference type="Proteomes" id="UP001527882"/>
    </source>
</evidence>
<dbReference type="InterPro" id="IPR019644">
    <property type="entry name" value="DUF2508"/>
</dbReference>
<dbReference type="Proteomes" id="UP001527882">
    <property type="component" value="Unassembled WGS sequence"/>
</dbReference>
<gene>
    <name evidence="1" type="ORF">O9H85_19685</name>
</gene>
<keyword evidence="2" id="KW-1185">Reference proteome</keyword>
<sequence>MMRWLEKWRTRGKKPRADIRQDQVDLVREIQKAHMEWTIAQKRLDYVVEKEQIDYAVFAMEAAEKRFEMLIKQAKNAKITKAEVCAGREREVEGA</sequence>
<evidence type="ECO:0000313" key="1">
    <source>
        <dbReference type="EMBL" id="MCZ8514604.1"/>
    </source>
</evidence>
<protein>
    <submittedName>
        <fullName evidence="1">DUF2508 family protein</fullName>
    </submittedName>
</protein>
<dbReference type="Pfam" id="PF10704">
    <property type="entry name" value="DUF2508"/>
    <property type="match status" value="1"/>
</dbReference>
<comment type="caution">
    <text evidence="1">The sequence shown here is derived from an EMBL/GenBank/DDBJ whole genome shotgun (WGS) entry which is preliminary data.</text>
</comment>
<proteinExistence type="predicted"/>
<dbReference type="EMBL" id="JAQAGZ010000012">
    <property type="protein sequence ID" value="MCZ8514604.1"/>
    <property type="molecule type" value="Genomic_DNA"/>
</dbReference>
<name>A0ABT4QCM1_9BACL</name>